<comment type="subcellular location">
    <subcellularLocation>
        <location evidence="2">Cell membrane</location>
        <topology evidence="2">Multi-pass membrane protein</topology>
    </subcellularLocation>
</comment>
<evidence type="ECO:0000256" key="1">
    <source>
        <dbReference type="ARBA" id="ARBA00000085"/>
    </source>
</evidence>
<keyword evidence="10" id="KW-0812">Transmembrane</keyword>
<reference evidence="12 13" key="1">
    <citation type="submission" date="2017-09" db="EMBL/GenBank/DDBJ databases">
        <title>Depth-based differentiation of microbial function through sediment-hosted aquifers and enrichment of novel symbionts in the deep terrestrial subsurface.</title>
        <authorList>
            <person name="Probst A.J."/>
            <person name="Ladd B."/>
            <person name="Jarett J.K."/>
            <person name="Geller-Mcgrath D.E."/>
            <person name="Sieber C.M."/>
            <person name="Emerson J.B."/>
            <person name="Anantharaman K."/>
            <person name="Thomas B.C."/>
            <person name="Malmstrom R."/>
            <person name="Stieglmeier M."/>
            <person name="Klingl A."/>
            <person name="Woyke T."/>
            <person name="Ryan C.M."/>
            <person name="Banfield J.F."/>
        </authorList>
    </citation>
    <scope>NUCLEOTIDE SEQUENCE [LARGE SCALE GENOMIC DNA]</scope>
    <source>
        <strain evidence="12">CG23_combo_of_CG06-09_8_20_14_all_40_23</strain>
    </source>
</reference>
<dbReference type="SUPFAM" id="SSF47384">
    <property type="entry name" value="Homodimeric domain of signal transducing histidine kinase"/>
    <property type="match status" value="1"/>
</dbReference>
<dbReference type="Proteomes" id="UP000231067">
    <property type="component" value="Unassembled WGS sequence"/>
</dbReference>
<sequence>MRIQYRLLLSLIIIILISILPLTIFSVKLVSESIDFWAQKDIEDTLETAIQYAPSIKYYNKAKEALEAYRQLNAIKSPIKQQIINYSILLSIAAFFVSVIIGWAFIIWIVKPLRALTQATRDISKGNLLTNLEASGSPFEIKRLIKAFNQMTNSLITNQDELKNIIRKNTWQEVSKMLSHEMKKPITPTRILIERIKEKYIDKTPDISEVLEEASQFIIEEMDKLTDEFLQIASSKFTLSTHDIVLLLEEILEGYAMVYPQMNIRLKSSENIPQVLIDWKAMSMVLSSIIQQRIELLGKNGNMSVGCYAAGNAVVIEISDDGKIACEDNIQPGINQDIINAHHGRIEIQGNVCKIVLPAEGGR</sequence>
<keyword evidence="5" id="KW-0597">Phosphoprotein</keyword>
<dbReference type="InterPro" id="IPR050980">
    <property type="entry name" value="2C_sensor_his_kinase"/>
</dbReference>
<dbReference type="InterPro" id="IPR036890">
    <property type="entry name" value="HATPase_C_sf"/>
</dbReference>
<name>A0A2H0AD14_9BACT</name>
<dbReference type="GO" id="GO:0000155">
    <property type="term" value="F:phosphorelay sensor kinase activity"/>
    <property type="evidence" value="ECO:0007669"/>
    <property type="project" value="InterPro"/>
</dbReference>
<dbReference type="SMART" id="SM00304">
    <property type="entry name" value="HAMP"/>
    <property type="match status" value="1"/>
</dbReference>
<dbReference type="InterPro" id="IPR003660">
    <property type="entry name" value="HAMP_dom"/>
</dbReference>
<dbReference type="CDD" id="cd00082">
    <property type="entry name" value="HisKA"/>
    <property type="match status" value="1"/>
</dbReference>
<proteinExistence type="predicted"/>
<keyword evidence="10" id="KW-0472">Membrane</keyword>
<evidence type="ECO:0000259" key="11">
    <source>
        <dbReference type="PROSITE" id="PS50885"/>
    </source>
</evidence>
<evidence type="ECO:0000256" key="4">
    <source>
        <dbReference type="ARBA" id="ARBA00022475"/>
    </source>
</evidence>
<keyword evidence="8" id="KW-0418">Kinase</keyword>
<keyword evidence="6" id="KW-0808">Transferase</keyword>
<feature type="domain" description="HAMP" evidence="11">
    <location>
        <begin position="107"/>
        <end position="160"/>
    </location>
</feature>
<dbReference type="GO" id="GO:0005886">
    <property type="term" value="C:plasma membrane"/>
    <property type="evidence" value="ECO:0007669"/>
    <property type="project" value="TreeGrafter"/>
</dbReference>
<keyword evidence="7" id="KW-0547">Nucleotide-binding</keyword>
<feature type="transmembrane region" description="Helical" evidence="10">
    <location>
        <begin position="7"/>
        <end position="27"/>
    </location>
</feature>
<dbReference type="Gene3D" id="3.30.565.10">
    <property type="entry name" value="Histidine kinase-like ATPase, C-terminal domain"/>
    <property type="match status" value="1"/>
</dbReference>
<feature type="transmembrane region" description="Helical" evidence="10">
    <location>
        <begin position="83"/>
        <end position="110"/>
    </location>
</feature>
<evidence type="ECO:0000256" key="7">
    <source>
        <dbReference type="ARBA" id="ARBA00022741"/>
    </source>
</evidence>
<dbReference type="PROSITE" id="PS50885">
    <property type="entry name" value="HAMP"/>
    <property type="match status" value="1"/>
</dbReference>
<evidence type="ECO:0000313" key="12">
    <source>
        <dbReference type="EMBL" id="PIP42428.1"/>
    </source>
</evidence>
<keyword evidence="10" id="KW-1133">Transmembrane helix</keyword>
<dbReference type="SUPFAM" id="SSF55874">
    <property type="entry name" value="ATPase domain of HSP90 chaperone/DNA topoisomerase II/histidine kinase"/>
    <property type="match status" value="1"/>
</dbReference>
<keyword evidence="9" id="KW-0067">ATP-binding</keyword>
<dbReference type="Gene3D" id="6.10.340.10">
    <property type="match status" value="1"/>
</dbReference>
<dbReference type="EC" id="2.7.13.3" evidence="3"/>
<dbReference type="EMBL" id="PCSH01000009">
    <property type="protein sequence ID" value="PIP42428.1"/>
    <property type="molecule type" value="Genomic_DNA"/>
</dbReference>
<dbReference type="Pfam" id="PF00672">
    <property type="entry name" value="HAMP"/>
    <property type="match status" value="1"/>
</dbReference>
<dbReference type="InterPro" id="IPR036097">
    <property type="entry name" value="HisK_dim/P_sf"/>
</dbReference>
<evidence type="ECO:0000256" key="3">
    <source>
        <dbReference type="ARBA" id="ARBA00012438"/>
    </source>
</evidence>
<evidence type="ECO:0000256" key="2">
    <source>
        <dbReference type="ARBA" id="ARBA00004651"/>
    </source>
</evidence>
<dbReference type="PANTHER" id="PTHR44936">
    <property type="entry name" value="SENSOR PROTEIN CREC"/>
    <property type="match status" value="1"/>
</dbReference>
<keyword evidence="4" id="KW-1003">Cell membrane</keyword>
<comment type="catalytic activity">
    <reaction evidence="1">
        <text>ATP + protein L-histidine = ADP + protein N-phospho-L-histidine.</text>
        <dbReference type="EC" id="2.7.13.3"/>
    </reaction>
</comment>
<accession>A0A2H0AD14</accession>
<protein>
    <recommendedName>
        <fullName evidence="3">histidine kinase</fullName>
        <ecNumber evidence="3">2.7.13.3</ecNumber>
    </recommendedName>
</protein>
<dbReference type="AlphaFoldDB" id="A0A2H0AD14"/>
<comment type="caution">
    <text evidence="12">The sequence shown here is derived from an EMBL/GenBank/DDBJ whole genome shotgun (WGS) entry which is preliminary data.</text>
</comment>
<evidence type="ECO:0000256" key="8">
    <source>
        <dbReference type="ARBA" id="ARBA00022777"/>
    </source>
</evidence>
<dbReference type="SUPFAM" id="SSF158472">
    <property type="entry name" value="HAMP domain-like"/>
    <property type="match status" value="1"/>
</dbReference>
<dbReference type="CDD" id="cd06225">
    <property type="entry name" value="HAMP"/>
    <property type="match status" value="1"/>
</dbReference>
<evidence type="ECO:0000256" key="6">
    <source>
        <dbReference type="ARBA" id="ARBA00022679"/>
    </source>
</evidence>
<dbReference type="InterPro" id="IPR003661">
    <property type="entry name" value="HisK_dim/P_dom"/>
</dbReference>
<gene>
    <name evidence="12" type="ORF">COX18_00355</name>
</gene>
<evidence type="ECO:0000256" key="9">
    <source>
        <dbReference type="ARBA" id="ARBA00022840"/>
    </source>
</evidence>
<dbReference type="GO" id="GO:0005524">
    <property type="term" value="F:ATP binding"/>
    <property type="evidence" value="ECO:0007669"/>
    <property type="project" value="UniProtKB-KW"/>
</dbReference>
<evidence type="ECO:0000313" key="13">
    <source>
        <dbReference type="Proteomes" id="UP000231067"/>
    </source>
</evidence>
<dbReference type="PANTHER" id="PTHR44936:SF10">
    <property type="entry name" value="SENSOR PROTEIN RSTB"/>
    <property type="match status" value="1"/>
</dbReference>
<evidence type="ECO:0000256" key="10">
    <source>
        <dbReference type="SAM" id="Phobius"/>
    </source>
</evidence>
<evidence type="ECO:0000256" key="5">
    <source>
        <dbReference type="ARBA" id="ARBA00022553"/>
    </source>
</evidence>
<organism evidence="12 13">
    <name type="scientific">Candidatus Desantisbacteria bacterium CG23_combo_of_CG06-09_8_20_14_all_40_23</name>
    <dbReference type="NCBI Taxonomy" id="1974550"/>
    <lineage>
        <taxon>Bacteria</taxon>
        <taxon>Candidatus Desantisiibacteriota</taxon>
    </lineage>
</organism>